<evidence type="ECO:0000313" key="3">
    <source>
        <dbReference type="Proteomes" id="UP000617340"/>
    </source>
</evidence>
<dbReference type="Proteomes" id="UP000617340">
    <property type="component" value="Unassembled WGS sequence"/>
</dbReference>
<reference evidence="2" key="1">
    <citation type="journal article" date="2020" name="G3 (Bethesda)">
        <title>High-Quality Assemblies for Three Invasive Social Wasps from the &lt;i&gt;Vespula&lt;/i&gt; Genus.</title>
        <authorList>
            <person name="Harrop T.W.R."/>
            <person name="Guhlin J."/>
            <person name="McLaughlin G.M."/>
            <person name="Permina E."/>
            <person name="Stockwell P."/>
            <person name="Gilligan J."/>
            <person name="Le Lec M.F."/>
            <person name="Gruber M.A.M."/>
            <person name="Quinn O."/>
            <person name="Lovegrove M."/>
            <person name="Duncan E.J."/>
            <person name="Remnant E.J."/>
            <person name="Van Eeckhoven J."/>
            <person name="Graham B."/>
            <person name="Knapp R.A."/>
            <person name="Langford K.W."/>
            <person name="Kronenberg Z."/>
            <person name="Press M.O."/>
            <person name="Eacker S.M."/>
            <person name="Wilson-Rankin E.E."/>
            <person name="Purcell J."/>
            <person name="Lester P.J."/>
            <person name="Dearden P.K."/>
        </authorList>
    </citation>
    <scope>NUCLEOTIDE SEQUENCE</scope>
    <source>
        <strain evidence="2">Linc-1</strain>
    </source>
</reference>
<dbReference type="AlphaFoldDB" id="A0A834KRJ7"/>
<comment type="caution">
    <text evidence="2">The sequence shown here is derived from an EMBL/GenBank/DDBJ whole genome shotgun (WGS) entry which is preliminary data.</text>
</comment>
<dbReference type="EMBL" id="JACSDZ010000003">
    <property type="protein sequence ID" value="KAF7410561.1"/>
    <property type="molecule type" value="Genomic_DNA"/>
</dbReference>
<accession>A0A834KRJ7</accession>
<feature type="region of interest" description="Disordered" evidence="1">
    <location>
        <begin position="75"/>
        <end position="119"/>
    </location>
</feature>
<evidence type="ECO:0000256" key="1">
    <source>
        <dbReference type="SAM" id="MobiDB-lite"/>
    </source>
</evidence>
<organism evidence="2 3">
    <name type="scientific">Vespula germanica</name>
    <name type="common">German yellow jacket</name>
    <name type="synonym">Paravespula germanica</name>
    <dbReference type="NCBI Taxonomy" id="30212"/>
    <lineage>
        <taxon>Eukaryota</taxon>
        <taxon>Metazoa</taxon>
        <taxon>Ecdysozoa</taxon>
        <taxon>Arthropoda</taxon>
        <taxon>Hexapoda</taxon>
        <taxon>Insecta</taxon>
        <taxon>Pterygota</taxon>
        <taxon>Neoptera</taxon>
        <taxon>Endopterygota</taxon>
        <taxon>Hymenoptera</taxon>
        <taxon>Apocrita</taxon>
        <taxon>Aculeata</taxon>
        <taxon>Vespoidea</taxon>
        <taxon>Vespidae</taxon>
        <taxon>Vespinae</taxon>
        <taxon>Vespula</taxon>
    </lineage>
</organism>
<sequence length="119" mass="13596">MSVAFVRFMPRRLAVCQSVRFGQRGSYVLFLASSGDPSRLDFYPSIQRRESAASKRLSRDRGRAVLGRDDVRLDEREKGFEKRDGTTGEKRPRRHPPIGLDVFEPRAGSEAVSRNTQQR</sequence>
<gene>
    <name evidence="2" type="ORF">HZH68_004942</name>
</gene>
<keyword evidence="3" id="KW-1185">Reference proteome</keyword>
<evidence type="ECO:0000313" key="2">
    <source>
        <dbReference type="EMBL" id="KAF7410561.1"/>
    </source>
</evidence>
<protein>
    <submittedName>
        <fullName evidence="2">Uncharacterized protein</fullName>
    </submittedName>
</protein>
<feature type="compositionally biased region" description="Basic and acidic residues" evidence="1">
    <location>
        <begin position="75"/>
        <end position="90"/>
    </location>
</feature>
<proteinExistence type="predicted"/>
<name>A0A834KRJ7_VESGE</name>